<feature type="compositionally biased region" description="Basic residues" evidence="4">
    <location>
        <begin position="966"/>
        <end position="975"/>
    </location>
</feature>
<feature type="region of interest" description="Disordered" evidence="4">
    <location>
        <begin position="891"/>
        <end position="911"/>
    </location>
</feature>
<evidence type="ECO:0000256" key="2">
    <source>
        <dbReference type="ARBA" id="ARBA00022803"/>
    </source>
</evidence>
<gene>
    <name evidence="5" type="ORF">EDB92DRAFT_1944562</name>
</gene>
<name>A0AAD4QEG4_9AGAM</name>
<evidence type="ECO:0000313" key="5">
    <source>
        <dbReference type="EMBL" id="KAH8993424.1"/>
    </source>
</evidence>
<comment type="caution">
    <text evidence="5">The sequence shown here is derived from an EMBL/GenBank/DDBJ whole genome shotgun (WGS) entry which is preliminary data.</text>
</comment>
<sequence length="1079" mass="119029">MFAFSQTIRVTSWPPLTSILGTQAPGRSIDIELGGQEVINIELDTLDSNADDVLEVLKEGQPKVAYWTRLAGEYMRRGYLDAAEKIALSAIESFQSSGSTSSLPSIYSLLASIQLAKARKAPKLKLLNARQDIMTAEKSRDDYMREATQLLNHGDQAAAEGGEISAATKELLLLTRAIHQLANRSMEDALRSFEAARILYTRRQFASALKLFQQVLQLNPYSLPDPRIGIGLCLWALNHKEKAKAAWERSVEVNPSEWSGQLLLGLEALNASKNPELSEDERIQELMIGSKLIERAFNSNQRSASAANALCDIFLRKGQHKRALKLAERTIQFADTLAVLTDGYIPLQAKQAAEGQSKNVLAAIGFAQMQLRNDETAAAIHTLDGLLQPPNPQKSLEATAMLASLRLHPRPGVSSSDAAQERTKARELFDRVYRAIEQSEDATAQNGSPSRNDSSLSRAVVDDVDMHIEFARLLQSENLERTGKVFAEAVRVGEEAGRVDPRLLNNLGVVSHLESRFGEARIMYENALVGASALGAEAEAMSTSVLYNLARVYEDLNDEGKAMEAYEKLLERHPEYVDAKIRRAHILGSMHQGNEAHDLLKDSLASQSSNLNLRAYYTYFLIQFNASKGAREFVFGTLRDHDKHDLYALCAAGWLHYYQARESRDTSSKGVEERRLLFRRSAEFYEKALGLDPLCAVAAQGLAIVTAEDALGTLGGALPPGPAPDETQRRAMNARDALEVFAKVRESTNDGSVHVNMGHCFFARDELDRAIESYETASQRYYGGRNVSVLQCLARSWYVKANKEQSFASMTVALRFTQKALHIQPVDKAIVYNIAMIQQKSAELLFSLPPTKRTLAELQRGIAHATHAQKMFGSLASDPASAVPYDRDLAEERKNTKGSRPREWKARDKGVLQSASAFETLEREREAKLRTEAEALAAARALARQEAQQWSADLVKNESDEEREQRKARKAANRKVKSEAPSGDEGLSTPANGGAGGEPKKKRRKLKKGGAASAAASAQASDAEDGALFSEGEEEKPTKKRGATRKRVAREEDEEPASAPRKKQYISKATISDSDEEMP</sequence>
<dbReference type="InterPro" id="IPR031101">
    <property type="entry name" value="Ctr9"/>
</dbReference>
<dbReference type="InterPro" id="IPR011990">
    <property type="entry name" value="TPR-like_helical_dom_sf"/>
</dbReference>
<dbReference type="InterPro" id="IPR019734">
    <property type="entry name" value="TPR_rpt"/>
</dbReference>
<dbReference type="AlphaFoldDB" id="A0AAD4QEG4"/>
<organism evidence="5 6">
    <name type="scientific">Lactarius akahatsu</name>
    <dbReference type="NCBI Taxonomy" id="416441"/>
    <lineage>
        <taxon>Eukaryota</taxon>
        <taxon>Fungi</taxon>
        <taxon>Dikarya</taxon>
        <taxon>Basidiomycota</taxon>
        <taxon>Agaricomycotina</taxon>
        <taxon>Agaricomycetes</taxon>
        <taxon>Russulales</taxon>
        <taxon>Russulaceae</taxon>
        <taxon>Lactarius</taxon>
    </lineage>
</organism>
<proteinExistence type="predicted"/>
<feature type="repeat" description="TPR" evidence="3">
    <location>
        <begin position="189"/>
        <end position="222"/>
    </location>
</feature>
<keyword evidence="2 3" id="KW-0802">TPR repeat</keyword>
<dbReference type="GO" id="GO:0006355">
    <property type="term" value="P:regulation of DNA-templated transcription"/>
    <property type="evidence" value="ECO:0007669"/>
    <property type="project" value="InterPro"/>
</dbReference>
<accession>A0AAD4QEG4</accession>
<evidence type="ECO:0000313" key="6">
    <source>
        <dbReference type="Proteomes" id="UP001201163"/>
    </source>
</evidence>
<evidence type="ECO:0000256" key="1">
    <source>
        <dbReference type="ARBA" id="ARBA00022737"/>
    </source>
</evidence>
<dbReference type="GO" id="GO:0006368">
    <property type="term" value="P:transcription elongation by RNA polymerase II"/>
    <property type="evidence" value="ECO:0007669"/>
    <property type="project" value="TreeGrafter"/>
</dbReference>
<feature type="compositionally biased region" description="Polar residues" evidence="4">
    <location>
        <begin position="441"/>
        <end position="457"/>
    </location>
</feature>
<dbReference type="PANTHER" id="PTHR14027">
    <property type="entry name" value="RNA POLYMERASE-ASSOCIATED PROTEIN CTR9"/>
    <property type="match status" value="1"/>
</dbReference>
<feature type="compositionally biased region" description="Low complexity" evidence="4">
    <location>
        <begin position="1009"/>
        <end position="1021"/>
    </location>
</feature>
<reference evidence="5" key="1">
    <citation type="submission" date="2022-01" db="EMBL/GenBank/DDBJ databases">
        <title>Comparative genomics reveals a dynamic genome evolution in the ectomycorrhizal milk-cap (Lactarius) mushrooms.</title>
        <authorList>
            <consortium name="DOE Joint Genome Institute"/>
            <person name="Lebreton A."/>
            <person name="Tang N."/>
            <person name="Kuo A."/>
            <person name="LaButti K."/>
            <person name="Drula E."/>
            <person name="Barry K."/>
            <person name="Clum A."/>
            <person name="Lipzen A."/>
            <person name="Mousain D."/>
            <person name="Ng V."/>
            <person name="Wang R."/>
            <person name="Wang X."/>
            <person name="Dai Y."/>
            <person name="Henrissat B."/>
            <person name="Grigoriev I.V."/>
            <person name="Guerin-Laguette A."/>
            <person name="Yu F."/>
            <person name="Martin F.M."/>
        </authorList>
    </citation>
    <scope>NUCLEOTIDE SEQUENCE</scope>
    <source>
        <strain evidence="5">QP</strain>
    </source>
</reference>
<dbReference type="Gene3D" id="1.25.40.10">
    <property type="entry name" value="Tetratricopeptide repeat domain"/>
    <property type="match status" value="3"/>
</dbReference>
<feature type="region of interest" description="Disordered" evidence="4">
    <location>
        <begin position="439"/>
        <end position="458"/>
    </location>
</feature>
<evidence type="ECO:0000256" key="3">
    <source>
        <dbReference type="PROSITE-ProRule" id="PRU00339"/>
    </source>
</evidence>
<evidence type="ECO:0000256" key="4">
    <source>
        <dbReference type="SAM" id="MobiDB-lite"/>
    </source>
</evidence>
<keyword evidence="6" id="KW-1185">Reference proteome</keyword>
<dbReference type="GO" id="GO:0000993">
    <property type="term" value="F:RNA polymerase II complex binding"/>
    <property type="evidence" value="ECO:0007669"/>
    <property type="project" value="TreeGrafter"/>
</dbReference>
<dbReference type="PROSITE" id="PS50005">
    <property type="entry name" value="TPR"/>
    <property type="match status" value="2"/>
</dbReference>
<feature type="repeat" description="TPR" evidence="3">
    <location>
        <begin position="543"/>
        <end position="576"/>
    </location>
</feature>
<dbReference type="PANTHER" id="PTHR14027:SF2">
    <property type="entry name" value="RNA POLYMERASE-ASSOCIATED PROTEIN CTR9 HOMOLOG"/>
    <property type="match status" value="1"/>
</dbReference>
<dbReference type="SMART" id="SM00028">
    <property type="entry name" value="TPR"/>
    <property type="match status" value="8"/>
</dbReference>
<dbReference type="GO" id="GO:0016593">
    <property type="term" value="C:Cdc73/Paf1 complex"/>
    <property type="evidence" value="ECO:0007669"/>
    <property type="project" value="TreeGrafter"/>
</dbReference>
<dbReference type="SUPFAM" id="SSF48452">
    <property type="entry name" value="TPR-like"/>
    <property type="match status" value="3"/>
</dbReference>
<protein>
    <submittedName>
        <fullName evidence="5">RNA polymerase II-associated protein</fullName>
    </submittedName>
</protein>
<keyword evidence="1" id="KW-0677">Repeat</keyword>
<dbReference type="Proteomes" id="UP001201163">
    <property type="component" value="Unassembled WGS sequence"/>
</dbReference>
<feature type="region of interest" description="Disordered" evidence="4">
    <location>
        <begin position="952"/>
        <end position="1079"/>
    </location>
</feature>
<dbReference type="Pfam" id="PF13181">
    <property type="entry name" value="TPR_8"/>
    <property type="match status" value="1"/>
</dbReference>
<feature type="compositionally biased region" description="Basic residues" evidence="4">
    <location>
        <begin position="1038"/>
        <end position="1048"/>
    </location>
</feature>
<feature type="compositionally biased region" description="Basic and acidic residues" evidence="4">
    <location>
        <begin position="891"/>
        <end position="910"/>
    </location>
</feature>
<dbReference type="EMBL" id="JAKELL010000018">
    <property type="protein sequence ID" value="KAH8993424.1"/>
    <property type="molecule type" value="Genomic_DNA"/>
</dbReference>